<accession>D8M5I5</accession>
<organism evidence="3">
    <name type="scientific">Blastocystis hominis</name>
    <dbReference type="NCBI Taxonomy" id="12968"/>
    <lineage>
        <taxon>Eukaryota</taxon>
        <taxon>Sar</taxon>
        <taxon>Stramenopiles</taxon>
        <taxon>Bigyra</taxon>
        <taxon>Opalozoa</taxon>
        <taxon>Opalinata</taxon>
        <taxon>Blastocystidae</taxon>
        <taxon>Blastocystis</taxon>
    </lineage>
</organism>
<sequence>MDGNRRWARTRNLEVVEGHRRGSEVFRESIKWCIDLGVQEYTVYAFSCENWNRSNKEVEDLMTLFNLYMGKVIESMKKDKDSIYNACQLRFIGRHILSSFFLCFLHIHEIGFPKNWLAEWRKWRSSRVKTPL</sequence>
<dbReference type="EMBL" id="FN668660">
    <property type="protein sequence ID" value="CBK23324.2"/>
    <property type="molecule type" value="Genomic_DNA"/>
</dbReference>
<dbReference type="Pfam" id="PF01255">
    <property type="entry name" value="Prenyltransf"/>
    <property type="match status" value="1"/>
</dbReference>
<dbReference type="InterPro" id="IPR001441">
    <property type="entry name" value="UPP_synth-like"/>
</dbReference>
<protein>
    <recommendedName>
        <fullName evidence="5">Alkyl transferase</fullName>
    </recommendedName>
</protein>
<evidence type="ECO:0000313" key="3">
    <source>
        <dbReference type="EMBL" id="CBK23324.2"/>
    </source>
</evidence>
<gene>
    <name evidence="3" type="ORF">GSBLH_T00003215001</name>
</gene>
<dbReference type="GO" id="GO:0016094">
    <property type="term" value="P:polyprenol biosynthetic process"/>
    <property type="evidence" value="ECO:0007669"/>
    <property type="project" value="TreeGrafter"/>
</dbReference>
<evidence type="ECO:0008006" key="5">
    <source>
        <dbReference type="Google" id="ProtNLM"/>
    </source>
</evidence>
<keyword evidence="2" id="KW-0808">Transferase</keyword>
<evidence type="ECO:0000256" key="1">
    <source>
        <dbReference type="ARBA" id="ARBA00005432"/>
    </source>
</evidence>
<dbReference type="Proteomes" id="UP000008312">
    <property type="component" value="Unassembled WGS sequence"/>
</dbReference>
<name>D8M5I5_BLAHO</name>
<dbReference type="InterPro" id="IPR036424">
    <property type="entry name" value="UPP_synth-like_sf"/>
</dbReference>
<dbReference type="GeneID" id="24920325"/>
<proteinExistence type="inferred from homology"/>
<dbReference type="Gene3D" id="3.40.1180.10">
    <property type="entry name" value="Decaprenyl diphosphate synthase-like"/>
    <property type="match status" value="1"/>
</dbReference>
<comment type="similarity">
    <text evidence="1">Belongs to the UPP synthase family.</text>
</comment>
<dbReference type="GO" id="GO:0045547">
    <property type="term" value="F:ditrans,polycis-polyprenyl diphosphate synthase [(2E,6E)-farnesyl diphosphate specific] activity"/>
    <property type="evidence" value="ECO:0007669"/>
    <property type="project" value="TreeGrafter"/>
</dbReference>
<keyword evidence="4" id="KW-1185">Reference proteome</keyword>
<evidence type="ECO:0000256" key="2">
    <source>
        <dbReference type="ARBA" id="ARBA00022679"/>
    </source>
</evidence>
<dbReference type="RefSeq" id="XP_012897372.1">
    <property type="nucleotide sequence ID" value="XM_013041918.1"/>
</dbReference>
<reference evidence="3" key="1">
    <citation type="submission" date="2010-02" db="EMBL/GenBank/DDBJ databases">
        <title>Sequencing and annotation of the Blastocystis hominis genome.</title>
        <authorList>
            <person name="Wincker P."/>
        </authorList>
    </citation>
    <scope>NUCLEOTIDE SEQUENCE</scope>
    <source>
        <strain evidence="3">Singapore isolate B</strain>
    </source>
</reference>
<dbReference type="AlphaFoldDB" id="D8M5I5"/>
<dbReference type="OrthoDB" id="4173905at2759"/>
<dbReference type="InParanoid" id="D8M5I5"/>
<dbReference type="SUPFAM" id="SSF64005">
    <property type="entry name" value="Undecaprenyl diphosphate synthase"/>
    <property type="match status" value="1"/>
</dbReference>
<dbReference type="PANTHER" id="PTHR10291">
    <property type="entry name" value="DEHYDRODOLICHYL DIPHOSPHATE SYNTHASE FAMILY MEMBER"/>
    <property type="match status" value="1"/>
</dbReference>
<dbReference type="PANTHER" id="PTHR10291:SF43">
    <property type="entry name" value="DEHYDRODOLICHYL DIPHOSPHATE SYNTHASE COMPLEX SUBUNIT DHDDS"/>
    <property type="match status" value="1"/>
</dbReference>
<evidence type="ECO:0000313" key="4">
    <source>
        <dbReference type="Proteomes" id="UP000008312"/>
    </source>
</evidence>